<evidence type="ECO:0000256" key="2">
    <source>
        <dbReference type="SAM" id="Phobius"/>
    </source>
</evidence>
<organism evidence="3 4">
    <name type="scientific">Onchocerca flexuosa</name>
    <dbReference type="NCBI Taxonomy" id="387005"/>
    <lineage>
        <taxon>Eukaryota</taxon>
        <taxon>Metazoa</taxon>
        <taxon>Ecdysozoa</taxon>
        <taxon>Nematoda</taxon>
        <taxon>Chromadorea</taxon>
        <taxon>Rhabditida</taxon>
        <taxon>Spirurina</taxon>
        <taxon>Spiruromorpha</taxon>
        <taxon>Filarioidea</taxon>
        <taxon>Onchocercidae</taxon>
        <taxon>Onchocerca</taxon>
    </lineage>
</organism>
<keyword evidence="2" id="KW-0812">Transmembrane</keyword>
<dbReference type="EMBL" id="KZ269978">
    <property type="protein sequence ID" value="OZC12051.1"/>
    <property type="molecule type" value="Genomic_DNA"/>
</dbReference>
<dbReference type="AlphaFoldDB" id="A0A238C3L1"/>
<keyword evidence="2" id="KW-1133">Transmembrane helix</keyword>
<feature type="transmembrane region" description="Helical" evidence="2">
    <location>
        <begin position="217"/>
        <end position="240"/>
    </location>
</feature>
<protein>
    <submittedName>
        <fullName evidence="3">Uncharacterized protein</fullName>
    </submittedName>
</protein>
<keyword evidence="4" id="KW-1185">Reference proteome</keyword>
<evidence type="ECO:0000256" key="1">
    <source>
        <dbReference type="SAM" id="MobiDB-lite"/>
    </source>
</evidence>
<proteinExistence type="predicted"/>
<evidence type="ECO:0000313" key="3">
    <source>
        <dbReference type="EMBL" id="OZC12051.1"/>
    </source>
</evidence>
<reference evidence="3 4" key="1">
    <citation type="submission" date="2015-12" db="EMBL/GenBank/DDBJ databases">
        <title>Draft genome of the nematode, Onchocerca flexuosa.</title>
        <authorList>
            <person name="Mitreva M."/>
        </authorList>
    </citation>
    <scope>NUCLEOTIDE SEQUENCE [LARGE SCALE GENOMIC DNA]</scope>
    <source>
        <strain evidence="3">Red Deer</strain>
    </source>
</reference>
<accession>A0A238C3L1</accession>
<evidence type="ECO:0000313" key="4">
    <source>
        <dbReference type="Proteomes" id="UP000242913"/>
    </source>
</evidence>
<name>A0A238C3L1_9BILA</name>
<dbReference type="Proteomes" id="UP000242913">
    <property type="component" value="Unassembled WGS sequence"/>
</dbReference>
<keyword evidence="2" id="KW-0472">Membrane</keyword>
<sequence>MADYEPPKIKQRTQLVIIVAIVSLRISLENKLGTSITILAAATSTKSIATTTPISAMTTVITKPDKRITKITTIAVSHTHYTTLITTKFAERTKTTTATTTTVPHIPKTTTVTTLTTNTTMTTEETSESTTTVKDMMTGAVNDFSTAIYKMTSPEISQQAVKSIRLVSETSMPPVSSVQFMPPIDVPNRSDILPQSSSKSPRKRIAAKTPQKKRRSIFVFVLLGISVVIMITSLTLVLLIKFGVILQQPMQSSIR</sequence>
<gene>
    <name evidence="3" type="ORF">X798_00570</name>
</gene>
<feature type="region of interest" description="Disordered" evidence="1">
    <location>
        <begin position="188"/>
        <end position="208"/>
    </location>
</feature>
<dbReference type="OrthoDB" id="5876751at2759"/>